<evidence type="ECO:0000313" key="3">
    <source>
        <dbReference type="EMBL" id="MBM7839163.1"/>
    </source>
</evidence>
<feature type="domain" description="NADPH-dependent FMN reductase-like" evidence="2">
    <location>
        <begin position="1"/>
        <end position="146"/>
    </location>
</feature>
<dbReference type="EMBL" id="JAFBCV010000007">
    <property type="protein sequence ID" value="MBM7839163.1"/>
    <property type="molecule type" value="Genomic_DNA"/>
</dbReference>
<dbReference type="InterPro" id="IPR005025">
    <property type="entry name" value="FMN_Rdtase-like_dom"/>
</dbReference>
<dbReference type="PANTHER" id="PTHR30543:SF21">
    <property type="entry name" value="NAD(P)H-DEPENDENT FMN REDUCTASE LOT6"/>
    <property type="match status" value="1"/>
</dbReference>
<reference evidence="3" key="1">
    <citation type="submission" date="2021-01" db="EMBL/GenBank/DDBJ databases">
        <title>Genomic Encyclopedia of Type Strains, Phase IV (KMG-IV): sequencing the most valuable type-strain genomes for metagenomic binning, comparative biology and taxonomic classification.</title>
        <authorList>
            <person name="Goeker M."/>
        </authorList>
    </citation>
    <scope>NUCLEOTIDE SEQUENCE</scope>
    <source>
        <strain evidence="3">DSM 21943</strain>
    </source>
</reference>
<dbReference type="Gene3D" id="3.40.50.360">
    <property type="match status" value="1"/>
</dbReference>
<name>A0ABS2SUF1_9BACI</name>
<dbReference type="SUPFAM" id="SSF52218">
    <property type="entry name" value="Flavoproteins"/>
    <property type="match status" value="1"/>
</dbReference>
<keyword evidence="4" id="KW-1185">Reference proteome</keyword>
<dbReference type="InterPro" id="IPR050712">
    <property type="entry name" value="NAD(P)H-dep_reductase"/>
</dbReference>
<gene>
    <name evidence="3" type="ORF">JOC54_002434</name>
</gene>
<dbReference type="PANTHER" id="PTHR30543">
    <property type="entry name" value="CHROMATE REDUCTASE"/>
    <property type="match status" value="1"/>
</dbReference>
<dbReference type="InterPro" id="IPR029039">
    <property type="entry name" value="Flavoprotein-like_sf"/>
</dbReference>
<comment type="caution">
    <text evidence="3">The sequence shown here is derived from an EMBL/GenBank/DDBJ whole genome shotgun (WGS) entry which is preliminary data.</text>
</comment>
<dbReference type="RefSeq" id="WP_204466485.1">
    <property type="nucleotide sequence ID" value="NZ_JAFBCV010000007.1"/>
</dbReference>
<protein>
    <submittedName>
        <fullName evidence="3">Chromate reductase</fullName>
    </submittedName>
</protein>
<evidence type="ECO:0000259" key="2">
    <source>
        <dbReference type="Pfam" id="PF03358"/>
    </source>
</evidence>
<evidence type="ECO:0000313" key="4">
    <source>
        <dbReference type="Proteomes" id="UP001179280"/>
    </source>
</evidence>
<comment type="similarity">
    <text evidence="1">Belongs to the azoreductase type 2 family.</text>
</comment>
<organism evidence="3 4">
    <name type="scientific">Shouchella xiaoxiensis</name>
    <dbReference type="NCBI Taxonomy" id="766895"/>
    <lineage>
        <taxon>Bacteria</taxon>
        <taxon>Bacillati</taxon>
        <taxon>Bacillota</taxon>
        <taxon>Bacilli</taxon>
        <taxon>Bacillales</taxon>
        <taxon>Bacillaceae</taxon>
        <taxon>Shouchella</taxon>
    </lineage>
</organism>
<sequence length="183" mass="20103">MRIIYLCGSLRKNSYNRKLMETMMSEAPSHWEMAEVELKDIPFYDADIESAGEPEAVKRLKAAIADADGVIMVTPEYNNGMPAILKNAIDWASSPPDSSPLPNKAVALAGASPQGAGTVQAQAQLRQVLGAIQTRTMPGPKILVGQIQNRIADEDRLIKEASTVKRIKAFVGAFDEWVRFFQK</sequence>
<proteinExistence type="inferred from homology"/>
<accession>A0ABS2SUF1</accession>
<dbReference type="Proteomes" id="UP001179280">
    <property type="component" value="Unassembled WGS sequence"/>
</dbReference>
<dbReference type="Pfam" id="PF03358">
    <property type="entry name" value="FMN_red"/>
    <property type="match status" value="1"/>
</dbReference>
<evidence type="ECO:0000256" key="1">
    <source>
        <dbReference type="ARBA" id="ARBA00009428"/>
    </source>
</evidence>